<dbReference type="GO" id="GO:0006436">
    <property type="term" value="P:tryptophanyl-tRNA aminoacylation"/>
    <property type="evidence" value="ECO:0007669"/>
    <property type="project" value="UniProtKB-UniRule"/>
</dbReference>
<evidence type="ECO:0000256" key="10">
    <source>
        <dbReference type="RuleBase" id="RU363036"/>
    </source>
</evidence>
<gene>
    <name evidence="11" type="primary">trpS</name>
    <name evidence="11" type="ORF">GR212_25970</name>
</gene>
<dbReference type="PANTHER" id="PTHR43766:SF1">
    <property type="entry name" value="TRYPTOPHAN--TRNA LIGASE, MITOCHONDRIAL"/>
    <property type="match status" value="1"/>
</dbReference>
<comment type="caution">
    <text evidence="11">The sequence shown here is derived from an EMBL/GenBank/DDBJ whole genome shotgun (WGS) entry which is preliminary data.</text>
</comment>
<evidence type="ECO:0000256" key="3">
    <source>
        <dbReference type="ARBA" id="ARBA00022598"/>
    </source>
</evidence>
<dbReference type="GO" id="GO:0004830">
    <property type="term" value="F:tryptophan-tRNA ligase activity"/>
    <property type="evidence" value="ECO:0007669"/>
    <property type="project" value="UniProtKB-UniRule"/>
</dbReference>
<dbReference type="EMBL" id="WUEY01000015">
    <property type="protein sequence ID" value="NEI73016.1"/>
    <property type="molecule type" value="Genomic_DNA"/>
</dbReference>
<keyword evidence="5 10" id="KW-0067">ATP-binding</keyword>
<protein>
    <recommendedName>
        <fullName evidence="2 9">Tryptophan--tRNA ligase</fullName>
        <ecNumber evidence="2 9">6.1.1.2</ecNumber>
    </recommendedName>
</protein>
<dbReference type="RefSeq" id="WP_163990974.1">
    <property type="nucleotide sequence ID" value="NZ_WUEY01000015.1"/>
</dbReference>
<comment type="similarity">
    <text evidence="1 10">Belongs to the class-I aminoacyl-tRNA synthetase family.</text>
</comment>
<comment type="catalytic activity">
    <reaction evidence="8">
        <text>tRNA(Trp) + L-tryptophan + ATP = L-tryptophyl-tRNA(Trp) + AMP + diphosphate + H(+)</text>
        <dbReference type="Rhea" id="RHEA:24080"/>
        <dbReference type="Rhea" id="RHEA-COMP:9671"/>
        <dbReference type="Rhea" id="RHEA-COMP:9705"/>
        <dbReference type="ChEBI" id="CHEBI:15378"/>
        <dbReference type="ChEBI" id="CHEBI:30616"/>
        <dbReference type="ChEBI" id="CHEBI:33019"/>
        <dbReference type="ChEBI" id="CHEBI:57912"/>
        <dbReference type="ChEBI" id="CHEBI:78442"/>
        <dbReference type="ChEBI" id="CHEBI:78535"/>
        <dbReference type="ChEBI" id="CHEBI:456215"/>
        <dbReference type="EC" id="6.1.1.2"/>
    </reaction>
</comment>
<name>A0A6L9UFU2_9HYPH</name>
<evidence type="ECO:0000256" key="2">
    <source>
        <dbReference type="ARBA" id="ARBA00013161"/>
    </source>
</evidence>
<dbReference type="GO" id="GO:0005829">
    <property type="term" value="C:cytosol"/>
    <property type="evidence" value="ECO:0007669"/>
    <property type="project" value="TreeGrafter"/>
</dbReference>
<evidence type="ECO:0000256" key="9">
    <source>
        <dbReference type="NCBIfam" id="TIGR00233"/>
    </source>
</evidence>
<dbReference type="InterPro" id="IPR050203">
    <property type="entry name" value="Trp-tRNA_synthetase"/>
</dbReference>
<dbReference type="Gene3D" id="1.10.240.10">
    <property type="entry name" value="Tyrosyl-Transfer RNA Synthetase"/>
    <property type="match status" value="1"/>
</dbReference>
<evidence type="ECO:0000256" key="6">
    <source>
        <dbReference type="ARBA" id="ARBA00022917"/>
    </source>
</evidence>
<organism evidence="11 12">
    <name type="scientific">Rhizobium lusitanum</name>
    <dbReference type="NCBI Taxonomy" id="293958"/>
    <lineage>
        <taxon>Bacteria</taxon>
        <taxon>Pseudomonadati</taxon>
        <taxon>Pseudomonadota</taxon>
        <taxon>Alphaproteobacteria</taxon>
        <taxon>Hyphomicrobiales</taxon>
        <taxon>Rhizobiaceae</taxon>
        <taxon>Rhizobium/Agrobacterium group</taxon>
        <taxon>Rhizobium</taxon>
    </lineage>
</organism>
<dbReference type="PANTHER" id="PTHR43766">
    <property type="entry name" value="TRYPTOPHAN--TRNA LIGASE, MITOCHONDRIAL"/>
    <property type="match status" value="1"/>
</dbReference>
<sequence length="339" mass="37603">MFSPIDTRPVILTGDRTTGPLHLGHYVGSLKSRVALQQSHRQFLLLADTQALTDNAHDPEKVRRNVLEVAIDYLAVGIDPALTTICVQSALPALAELTLLYLNFVTVSRLERNPTIKTEIQMRGFERDVPAGFLCYPVAQAADITAFKATVVPVGEDQAPLIEQTNEIVRRLNRQIGRNILVEAEAMVPRVGRLPGVDGKAKMSKSQGNAIPLSASPDDISDAVRRMYTDPDHLRVSDPGRVEGNVVFTYLDAFCDDRQLVEDMKAHYRRGGLGDVTLKRHLEEVLQTLLAPIRERRARYAAAPNHVMDVVREGTRKARERTQATLAELRSALGLFTLD</sequence>
<evidence type="ECO:0000313" key="11">
    <source>
        <dbReference type="EMBL" id="NEI73016.1"/>
    </source>
</evidence>
<reference evidence="11 12" key="1">
    <citation type="submission" date="2019-12" db="EMBL/GenBank/DDBJ databases">
        <title>Rhizobium genotypes associated with high levels of biological nitrogen fixation by grain legumes in a temperate-maritime cropping system.</title>
        <authorList>
            <person name="Maluk M."/>
            <person name="Francesc Ferrando Molina F."/>
            <person name="Lopez Del Egido L."/>
            <person name="Lafos M."/>
            <person name="Langarica-Fuentes A."/>
            <person name="Gebre Yohannes G."/>
            <person name="Young M.W."/>
            <person name="Martin P."/>
            <person name="Gantlett R."/>
            <person name="Kenicer G."/>
            <person name="Hawes C."/>
            <person name="Begg G.S."/>
            <person name="Quilliam R.S."/>
            <person name="Squire G.R."/>
            <person name="Poole P.S."/>
            <person name="Young P.W."/>
            <person name="Iannetta P.M."/>
            <person name="James E.K."/>
        </authorList>
    </citation>
    <scope>NUCLEOTIDE SEQUENCE [LARGE SCALE GENOMIC DNA]</scope>
    <source>
        <strain evidence="11 12">JHI1118</strain>
    </source>
</reference>
<keyword evidence="7 10" id="KW-0030">Aminoacyl-tRNA synthetase</keyword>
<dbReference type="InterPro" id="IPR014729">
    <property type="entry name" value="Rossmann-like_a/b/a_fold"/>
</dbReference>
<dbReference type="Pfam" id="PF00579">
    <property type="entry name" value="tRNA-synt_1b"/>
    <property type="match status" value="1"/>
</dbReference>
<evidence type="ECO:0000256" key="5">
    <source>
        <dbReference type="ARBA" id="ARBA00022840"/>
    </source>
</evidence>
<dbReference type="Proteomes" id="UP000483035">
    <property type="component" value="Unassembled WGS sequence"/>
</dbReference>
<dbReference type="Gene3D" id="3.40.50.620">
    <property type="entry name" value="HUPs"/>
    <property type="match status" value="1"/>
</dbReference>
<dbReference type="NCBIfam" id="TIGR00233">
    <property type="entry name" value="trpS"/>
    <property type="match status" value="1"/>
</dbReference>
<keyword evidence="4 10" id="KW-0547">Nucleotide-binding</keyword>
<dbReference type="AlphaFoldDB" id="A0A6L9UFU2"/>
<evidence type="ECO:0000256" key="7">
    <source>
        <dbReference type="ARBA" id="ARBA00023146"/>
    </source>
</evidence>
<dbReference type="FunFam" id="1.10.240.10:FF:000005">
    <property type="entry name" value="Tryptophan--tRNA ligase"/>
    <property type="match status" value="1"/>
</dbReference>
<dbReference type="FunFam" id="3.40.50.620:FF:000094">
    <property type="entry name" value="Tryptophan--tRNA ligase"/>
    <property type="match status" value="1"/>
</dbReference>
<dbReference type="InterPro" id="IPR002306">
    <property type="entry name" value="Trp-tRNA-ligase"/>
</dbReference>
<evidence type="ECO:0000256" key="8">
    <source>
        <dbReference type="ARBA" id="ARBA00049929"/>
    </source>
</evidence>
<evidence type="ECO:0000256" key="4">
    <source>
        <dbReference type="ARBA" id="ARBA00022741"/>
    </source>
</evidence>
<dbReference type="SUPFAM" id="SSF52374">
    <property type="entry name" value="Nucleotidylyl transferase"/>
    <property type="match status" value="1"/>
</dbReference>
<keyword evidence="3 10" id="KW-0436">Ligase</keyword>
<dbReference type="GO" id="GO:0005524">
    <property type="term" value="F:ATP binding"/>
    <property type="evidence" value="ECO:0007669"/>
    <property type="project" value="UniProtKB-KW"/>
</dbReference>
<dbReference type="PRINTS" id="PR01039">
    <property type="entry name" value="TRNASYNTHTRP"/>
</dbReference>
<dbReference type="InterPro" id="IPR002305">
    <property type="entry name" value="aa-tRNA-synth_Ic"/>
</dbReference>
<evidence type="ECO:0000313" key="12">
    <source>
        <dbReference type="Proteomes" id="UP000483035"/>
    </source>
</evidence>
<proteinExistence type="inferred from homology"/>
<keyword evidence="6 10" id="KW-0648">Protein biosynthesis</keyword>
<accession>A0A6L9UFU2</accession>
<evidence type="ECO:0000256" key="1">
    <source>
        <dbReference type="ARBA" id="ARBA00005594"/>
    </source>
</evidence>
<dbReference type="CDD" id="cd00806">
    <property type="entry name" value="TrpRS_core"/>
    <property type="match status" value="1"/>
</dbReference>
<dbReference type="EC" id="6.1.1.2" evidence="2 9"/>